<protein>
    <submittedName>
        <fullName evidence="3">Dienelactone hydrolase family protein</fullName>
    </submittedName>
</protein>
<dbReference type="GO" id="GO:0016787">
    <property type="term" value="F:hydrolase activity"/>
    <property type="evidence" value="ECO:0007669"/>
    <property type="project" value="UniProtKB-KW"/>
</dbReference>
<dbReference type="InterPro" id="IPR057802">
    <property type="entry name" value="YqhI_dom"/>
</dbReference>
<dbReference type="InterPro" id="IPR002925">
    <property type="entry name" value="Dienelactn_hydro"/>
</dbReference>
<dbReference type="SUPFAM" id="SSF53474">
    <property type="entry name" value="alpha/beta-Hydrolases"/>
    <property type="match status" value="1"/>
</dbReference>
<evidence type="ECO:0000259" key="2">
    <source>
        <dbReference type="Pfam" id="PF23678"/>
    </source>
</evidence>
<accession>A0ABV7JG00</accession>
<gene>
    <name evidence="3" type="ORF">ACFODZ_15945</name>
</gene>
<proteinExistence type="predicted"/>
<dbReference type="InterPro" id="IPR051049">
    <property type="entry name" value="Dienelactone_hydrolase-like"/>
</dbReference>
<evidence type="ECO:0000259" key="1">
    <source>
        <dbReference type="Pfam" id="PF01738"/>
    </source>
</evidence>
<dbReference type="Pfam" id="PF01738">
    <property type="entry name" value="DLH"/>
    <property type="match status" value="1"/>
</dbReference>
<keyword evidence="4" id="KW-1185">Reference proteome</keyword>
<name>A0ABV7JG00_9GAMM</name>
<dbReference type="PANTHER" id="PTHR46623:SF6">
    <property type="entry name" value="ALPHA_BETA-HYDROLASES SUPERFAMILY PROTEIN"/>
    <property type="match status" value="1"/>
</dbReference>
<keyword evidence="3" id="KW-0378">Hydrolase</keyword>
<dbReference type="EMBL" id="JBHRTS010000010">
    <property type="protein sequence ID" value="MFC3195748.1"/>
    <property type="molecule type" value="Genomic_DNA"/>
</dbReference>
<comment type="caution">
    <text evidence="3">The sequence shown here is derived from an EMBL/GenBank/DDBJ whole genome shotgun (WGS) entry which is preliminary data.</text>
</comment>
<dbReference type="Proteomes" id="UP001595533">
    <property type="component" value="Unassembled WGS sequence"/>
</dbReference>
<sequence>MKKNQVLDQLDPQVFELFDQYVHSHISRRQFLQKVGKYTLAGLSASGILALLAPNYANAIQVPVSDPRVKVSMVDYESKATKTTIKAQLSRPTAEHKQWPGVIVVHENRGLNPYIADVGRRASVDGFIALAPDALSPLGGYPGNDDEGRAMQRQRDREVMLKEFIAAYDYLSDHPNCNGCIGVVGFCFGGWVAGMMASRIPGLKAAVPFYGRQPSAEDTANIQAPLLIQYGDQDERVNAGWPDFEKALKAHNKSYQVHFYTNSQHGFHNDSTPRYNPETAKLAWQRTIDFFRTHLRPAAERG</sequence>
<dbReference type="InterPro" id="IPR006311">
    <property type="entry name" value="TAT_signal"/>
</dbReference>
<dbReference type="Gene3D" id="3.40.50.1820">
    <property type="entry name" value="alpha/beta hydrolase"/>
    <property type="match status" value="1"/>
</dbReference>
<feature type="domain" description="Dienelactone hydrolase" evidence="1">
    <location>
        <begin position="86"/>
        <end position="294"/>
    </location>
</feature>
<evidence type="ECO:0000313" key="3">
    <source>
        <dbReference type="EMBL" id="MFC3195748.1"/>
    </source>
</evidence>
<dbReference type="InterPro" id="IPR029058">
    <property type="entry name" value="AB_hydrolase_fold"/>
</dbReference>
<evidence type="ECO:0000313" key="4">
    <source>
        <dbReference type="Proteomes" id="UP001595533"/>
    </source>
</evidence>
<dbReference type="Pfam" id="PF23678">
    <property type="entry name" value="YqhI"/>
    <property type="match status" value="1"/>
</dbReference>
<dbReference type="RefSeq" id="WP_077412532.1">
    <property type="nucleotide sequence ID" value="NZ_JBHRTS010000010.1"/>
</dbReference>
<reference evidence="4" key="1">
    <citation type="journal article" date="2019" name="Int. J. Syst. Evol. Microbiol.">
        <title>The Global Catalogue of Microorganisms (GCM) 10K type strain sequencing project: providing services to taxonomists for standard genome sequencing and annotation.</title>
        <authorList>
            <consortium name="The Broad Institute Genomics Platform"/>
            <consortium name="The Broad Institute Genome Sequencing Center for Infectious Disease"/>
            <person name="Wu L."/>
            <person name="Ma J."/>
        </authorList>
    </citation>
    <scope>NUCLEOTIDE SEQUENCE [LARGE SCALE GENOMIC DNA]</scope>
    <source>
        <strain evidence="4">KCTC 42953</strain>
    </source>
</reference>
<feature type="domain" description="YqhI" evidence="2">
    <location>
        <begin position="8"/>
        <end position="34"/>
    </location>
</feature>
<dbReference type="PROSITE" id="PS51318">
    <property type="entry name" value="TAT"/>
    <property type="match status" value="1"/>
</dbReference>
<organism evidence="3 4">
    <name type="scientific">Marinicella sediminis</name>
    <dbReference type="NCBI Taxonomy" id="1792834"/>
    <lineage>
        <taxon>Bacteria</taxon>
        <taxon>Pseudomonadati</taxon>
        <taxon>Pseudomonadota</taxon>
        <taxon>Gammaproteobacteria</taxon>
        <taxon>Lysobacterales</taxon>
        <taxon>Marinicellaceae</taxon>
        <taxon>Marinicella</taxon>
    </lineage>
</organism>
<dbReference type="PANTHER" id="PTHR46623">
    <property type="entry name" value="CARBOXYMETHYLENEBUTENOLIDASE-RELATED"/>
    <property type="match status" value="1"/>
</dbReference>